<feature type="binding site" evidence="5">
    <location>
        <position position="305"/>
    </location>
    <ligand>
        <name>NAD(+)</name>
        <dbReference type="ChEBI" id="CHEBI:57540"/>
    </ligand>
</feature>
<evidence type="ECO:0000259" key="7">
    <source>
        <dbReference type="Pfam" id="PF02852"/>
    </source>
</evidence>
<dbReference type="GO" id="GO:0003955">
    <property type="term" value="F:NAD(P)H dehydrogenase (quinone) activity"/>
    <property type="evidence" value="ECO:0007669"/>
    <property type="project" value="TreeGrafter"/>
</dbReference>
<dbReference type="EMBL" id="NISJ01000003">
    <property type="protein sequence ID" value="OWQ98454.1"/>
    <property type="molecule type" value="Genomic_DNA"/>
</dbReference>
<evidence type="ECO:0000259" key="8">
    <source>
        <dbReference type="Pfam" id="PF07992"/>
    </source>
</evidence>
<dbReference type="PIRSF" id="PIRSF000350">
    <property type="entry name" value="Mercury_reductase_MerA"/>
    <property type="match status" value="1"/>
</dbReference>
<dbReference type="RefSeq" id="WP_088472226.1">
    <property type="nucleotide sequence ID" value="NZ_NISJ01000003.1"/>
</dbReference>
<dbReference type="Gene3D" id="3.30.390.30">
    <property type="match status" value="1"/>
</dbReference>
<dbReference type="GO" id="GO:0050660">
    <property type="term" value="F:flavin adenine dinucleotide binding"/>
    <property type="evidence" value="ECO:0007669"/>
    <property type="project" value="TreeGrafter"/>
</dbReference>
<dbReference type="NCBIfam" id="NF004939">
    <property type="entry name" value="PRK06292.1-1"/>
    <property type="match status" value="1"/>
</dbReference>
<dbReference type="Pfam" id="PF07992">
    <property type="entry name" value="Pyr_redox_2"/>
    <property type="match status" value="1"/>
</dbReference>
<dbReference type="OrthoDB" id="7495837at2"/>
<dbReference type="InterPro" id="IPR023753">
    <property type="entry name" value="FAD/NAD-binding_dom"/>
</dbReference>
<keyword evidence="5" id="KW-0547">Nucleotide-binding</keyword>
<name>A0A246JZ31_9SPHN</name>
<proteinExistence type="inferred from homology"/>
<feature type="binding site" evidence="5">
    <location>
        <begin position="178"/>
        <end position="185"/>
    </location>
    <ligand>
        <name>NAD(+)</name>
        <dbReference type="ChEBI" id="CHEBI:57540"/>
    </ligand>
</feature>
<dbReference type="PANTHER" id="PTHR43014">
    <property type="entry name" value="MERCURIC REDUCTASE"/>
    <property type="match status" value="1"/>
</dbReference>
<protein>
    <submittedName>
        <fullName evidence="9">Dihydrolipoyl dehydrogenase</fullName>
    </submittedName>
</protein>
<evidence type="ECO:0000256" key="1">
    <source>
        <dbReference type="ARBA" id="ARBA00007532"/>
    </source>
</evidence>
<evidence type="ECO:0000256" key="2">
    <source>
        <dbReference type="ARBA" id="ARBA00022630"/>
    </source>
</evidence>
<comment type="caution">
    <text evidence="9">The sequence shown here is derived from an EMBL/GenBank/DDBJ whole genome shotgun (WGS) entry which is preliminary data.</text>
</comment>
<keyword evidence="3 5" id="KW-0274">FAD</keyword>
<dbReference type="PRINTS" id="PR00411">
    <property type="entry name" value="PNDRDTASEI"/>
</dbReference>
<reference evidence="9 10" key="1">
    <citation type="journal article" date="2002" name="Int. J. Syst. Evol. Microbiol.">
        <title>Sphingopyxis witflariensis sp. nov., isolated from activated sludge.</title>
        <authorList>
            <person name="Kampfer P."/>
            <person name="Witzenberger R."/>
            <person name="Denner E.B."/>
            <person name="Busse H.J."/>
            <person name="Neef A."/>
        </authorList>
    </citation>
    <scope>NUCLEOTIDE SEQUENCE [LARGE SCALE GENOMIC DNA]</scope>
    <source>
        <strain evidence="9 10">DSM 14551</strain>
    </source>
</reference>
<keyword evidence="2" id="KW-0285">Flavoprotein</keyword>
<keyword evidence="10" id="KW-1185">Reference proteome</keyword>
<organism evidence="9 10">
    <name type="scientific">Sphingopyxis witflariensis</name>
    <dbReference type="NCBI Taxonomy" id="173675"/>
    <lineage>
        <taxon>Bacteria</taxon>
        <taxon>Pseudomonadati</taxon>
        <taxon>Pseudomonadota</taxon>
        <taxon>Alphaproteobacteria</taxon>
        <taxon>Sphingomonadales</taxon>
        <taxon>Sphingomonadaceae</taxon>
        <taxon>Sphingopyxis</taxon>
    </lineage>
</organism>
<comment type="cofactor">
    <cofactor evidence="5">
        <name>FAD</name>
        <dbReference type="ChEBI" id="CHEBI:57692"/>
    </cofactor>
    <text evidence="5">Binds 1 FAD per subunit.</text>
</comment>
<comment type="similarity">
    <text evidence="1">Belongs to the class-I pyridine nucleotide-disulfide oxidoreductase family.</text>
</comment>
<dbReference type="InterPro" id="IPR001100">
    <property type="entry name" value="Pyr_nuc-diS_OxRdtase"/>
</dbReference>
<feature type="active site" description="Proton acceptor" evidence="4">
    <location>
        <position position="439"/>
    </location>
</feature>
<sequence length="474" mass="50966">MADFDYDVAIIGAGTAGMSAYREAIKYSDRVVMIDGGPLGTTCARVGCMPSKLLIAAAEARHRAESVGMFGLRSGPVEVDGVEVMNRVRAERDRFVGFVTDAIAGFAPGGLLREHARFVDDNRLELAGGKQISARSIVIATGSRPIVPTRLEGAGDRLIFNDQLFDWTDLPSSVAVFGTGVIGLELGQALHRLGVRTHIYGRGGSVGPLTDPDVMAYAAAHISSEIPVDWMAADASVARDGDSVVVRSAGGEQRFDYLLATAGRRANVDNLGLENTSLTLDAHGVPTYDHLSMRASYSDIFIAGDSAVDLSLLHEAADEGRVAGENAARYPHSYRRARRTPLTIVFTDPQIAIAGRSHADLLRDRMDFAIGEVSFEDQGRARILGLNRGLLRVYGDRPSGLLLGAEIFGPAAEHLAHLLAWSIESRLTVPELLERPFYHPVIEEGLRTALRHLNHQLGFGPNPPLRCIDCGPGG</sequence>
<evidence type="ECO:0000256" key="4">
    <source>
        <dbReference type="PIRSR" id="PIRSR000350-2"/>
    </source>
</evidence>
<gene>
    <name evidence="9" type="ORF">CDQ91_08235</name>
</gene>
<dbReference type="PANTHER" id="PTHR43014:SF4">
    <property type="entry name" value="PYRIDINE NUCLEOTIDE-DISULFIDE OXIDOREDUCTASE RCLA-RELATED"/>
    <property type="match status" value="1"/>
</dbReference>
<dbReference type="Gene3D" id="3.50.50.60">
    <property type="entry name" value="FAD/NAD(P)-binding domain"/>
    <property type="match status" value="2"/>
</dbReference>
<dbReference type="Pfam" id="PF02852">
    <property type="entry name" value="Pyr_redox_dim"/>
    <property type="match status" value="1"/>
</dbReference>
<feature type="binding site" evidence="5">
    <location>
        <position position="52"/>
    </location>
    <ligand>
        <name>FAD</name>
        <dbReference type="ChEBI" id="CHEBI:57692"/>
    </ligand>
</feature>
<dbReference type="SUPFAM" id="SSF51905">
    <property type="entry name" value="FAD/NAD(P)-binding domain"/>
    <property type="match status" value="1"/>
</dbReference>
<dbReference type="AlphaFoldDB" id="A0A246JZ31"/>
<evidence type="ECO:0000313" key="10">
    <source>
        <dbReference type="Proteomes" id="UP000197097"/>
    </source>
</evidence>
<feature type="domain" description="FAD/NAD(P)-binding" evidence="8">
    <location>
        <begin position="6"/>
        <end position="320"/>
    </location>
</feature>
<dbReference type="InterPro" id="IPR036188">
    <property type="entry name" value="FAD/NAD-bd_sf"/>
</dbReference>
<evidence type="ECO:0000256" key="5">
    <source>
        <dbReference type="PIRSR" id="PIRSR000350-3"/>
    </source>
</evidence>
<dbReference type="Proteomes" id="UP000197097">
    <property type="component" value="Unassembled WGS sequence"/>
</dbReference>
<evidence type="ECO:0000256" key="3">
    <source>
        <dbReference type="ARBA" id="ARBA00022827"/>
    </source>
</evidence>
<dbReference type="InterPro" id="IPR016156">
    <property type="entry name" value="FAD/NAD-linked_Rdtase_dimer_sf"/>
</dbReference>
<evidence type="ECO:0000256" key="6">
    <source>
        <dbReference type="PIRSR" id="PIRSR000350-4"/>
    </source>
</evidence>
<dbReference type="PRINTS" id="PR00368">
    <property type="entry name" value="FADPNR"/>
</dbReference>
<keyword evidence="5" id="KW-0520">NAD</keyword>
<feature type="disulfide bond" description="Redox-active" evidence="6">
    <location>
        <begin position="43"/>
        <end position="48"/>
    </location>
</feature>
<feature type="domain" description="Pyridine nucleotide-disulphide oxidoreductase dimerisation" evidence="7">
    <location>
        <begin position="343"/>
        <end position="449"/>
    </location>
</feature>
<dbReference type="InterPro" id="IPR004099">
    <property type="entry name" value="Pyr_nucl-diS_OxRdtase_dimer"/>
</dbReference>
<feature type="binding site" evidence="5">
    <location>
        <begin position="141"/>
        <end position="143"/>
    </location>
    <ligand>
        <name>FAD</name>
        <dbReference type="ChEBI" id="CHEBI:57692"/>
    </ligand>
</feature>
<accession>A0A246JZ31</accession>
<dbReference type="SUPFAM" id="SSF55424">
    <property type="entry name" value="FAD/NAD-linked reductases, dimerisation (C-terminal) domain"/>
    <property type="match status" value="1"/>
</dbReference>
<feature type="binding site" evidence="5">
    <location>
        <position position="263"/>
    </location>
    <ligand>
        <name>NAD(+)</name>
        <dbReference type="ChEBI" id="CHEBI:57540"/>
    </ligand>
</feature>
<evidence type="ECO:0000313" key="9">
    <source>
        <dbReference type="EMBL" id="OWQ98454.1"/>
    </source>
</evidence>